<protein>
    <submittedName>
        <fullName evidence="1">Uncharacterized protein</fullName>
    </submittedName>
</protein>
<name>A0A401RMD1_CHIPU</name>
<evidence type="ECO:0000313" key="1">
    <source>
        <dbReference type="EMBL" id="GCC19312.1"/>
    </source>
</evidence>
<dbReference type="EMBL" id="BEZZ01003261">
    <property type="protein sequence ID" value="GCC19312.1"/>
    <property type="molecule type" value="Genomic_DNA"/>
</dbReference>
<comment type="caution">
    <text evidence="1">The sequence shown here is derived from an EMBL/GenBank/DDBJ whole genome shotgun (WGS) entry which is preliminary data.</text>
</comment>
<proteinExistence type="predicted"/>
<evidence type="ECO:0000313" key="2">
    <source>
        <dbReference type="Proteomes" id="UP000287033"/>
    </source>
</evidence>
<gene>
    <name evidence="1" type="ORF">chiPu_0021035</name>
</gene>
<dbReference type="AlphaFoldDB" id="A0A401RMD1"/>
<reference evidence="1 2" key="1">
    <citation type="journal article" date="2018" name="Nat. Ecol. Evol.">
        <title>Shark genomes provide insights into elasmobranch evolution and the origin of vertebrates.</title>
        <authorList>
            <person name="Hara Y"/>
            <person name="Yamaguchi K"/>
            <person name="Onimaru K"/>
            <person name="Kadota M"/>
            <person name="Koyanagi M"/>
            <person name="Keeley SD"/>
            <person name="Tatsumi K"/>
            <person name="Tanaka K"/>
            <person name="Motone F"/>
            <person name="Kageyama Y"/>
            <person name="Nozu R"/>
            <person name="Adachi N"/>
            <person name="Nishimura O"/>
            <person name="Nakagawa R"/>
            <person name="Tanegashima C"/>
            <person name="Kiyatake I"/>
            <person name="Matsumoto R"/>
            <person name="Murakumo K"/>
            <person name="Nishida K"/>
            <person name="Terakita A"/>
            <person name="Kuratani S"/>
            <person name="Sato K"/>
            <person name="Hyodo S Kuraku.S."/>
        </authorList>
    </citation>
    <scope>NUCLEOTIDE SEQUENCE [LARGE SCALE GENOMIC DNA]</scope>
</reference>
<accession>A0A401RMD1</accession>
<sequence>MTFASRPPPRSDSLDPSAAGFRLARRSVRQAPPLGAGPILTAAIGQKPARHLVLIGLNDRPSSRIWLRVHPLLQRRLDTTERPHLWFDQYSRPSSVK</sequence>
<dbReference type="Proteomes" id="UP000287033">
    <property type="component" value="Unassembled WGS sequence"/>
</dbReference>
<keyword evidence="2" id="KW-1185">Reference proteome</keyword>
<organism evidence="1 2">
    <name type="scientific">Chiloscyllium punctatum</name>
    <name type="common">Brownbanded bambooshark</name>
    <name type="synonym">Hemiscyllium punctatum</name>
    <dbReference type="NCBI Taxonomy" id="137246"/>
    <lineage>
        <taxon>Eukaryota</taxon>
        <taxon>Metazoa</taxon>
        <taxon>Chordata</taxon>
        <taxon>Craniata</taxon>
        <taxon>Vertebrata</taxon>
        <taxon>Chondrichthyes</taxon>
        <taxon>Elasmobranchii</taxon>
        <taxon>Galeomorphii</taxon>
        <taxon>Galeoidea</taxon>
        <taxon>Orectolobiformes</taxon>
        <taxon>Hemiscylliidae</taxon>
        <taxon>Chiloscyllium</taxon>
    </lineage>
</organism>